<dbReference type="AlphaFoldDB" id="A0A9P9XZP7"/>
<evidence type="ECO:0000256" key="4">
    <source>
        <dbReference type="ARBA" id="ARBA00022695"/>
    </source>
</evidence>
<accession>A0A9P9XZP7</accession>
<dbReference type="GO" id="GO:0005737">
    <property type="term" value="C:cytoplasm"/>
    <property type="evidence" value="ECO:0007669"/>
    <property type="project" value="TreeGrafter"/>
</dbReference>
<dbReference type="Proteomes" id="UP001055219">
    <property type="component" value="Unassembled WGS sequence"/>
</dbReference>
<reference evidence="9" key="2">
    <citation type="submission" date="2022-07" db="EMBL/GenBank/DDBJ databases">
        <authorList>
            <person name="Goncalves M.F.M."/>
            <person name="Hilario S."/>
            <person name="Van De Peer Y."/>
            <person name="Esteves A.C."/>
            <person name="Alves A."/>
        </authorList>
    </citation>
    <scope>NUCLEOTIDE SEQUENCE</scope>
    <source>
        <strain evidence="9">MUM 19.33</strain>
    </source>
</reference>
<dbReference type="Gene3D" id="3.40.50.620">
    <property type="entry name" value="HUPs"/>
    <property type="match status" value="1"/>
</dbReference>
<keyword evidence="6" id="KW-0067">ATP-binding</keyword>
<comment type="pathway">
    <text evidence="1">Cofactor biosynthesis; NAD(+) biosynthesis.</text>
</comment>
<evidence type="ECO:0000256" key="8">
    <source>
        <dbReference type="ARBA" id="ARBA00049001"/>
    </source>
</evidence>
<dbReference type="SUPFAM" id="SSF52374">
    <property type="entry name" value="Nucleotidylyl transferase"/>
    <property type="match status" value="1"/>
</dbReference>
<keyword evidence="2" id="KW-0662">Pyridine nucleotide biosynthesis</keyword>
<protein>
    <submittedName>
        <fullName evidence="9">Promoter of filamentation protein-like protein</fullName>
    </submittedName>
</protein>
<dbReference type="RefSeq" id="XP_051361720.1">
    <property type="nucleotide sequence ID" value="XM_051507034.1"/>
</dbReference>
<reference evidence="9" key="1">
    <citation type="journal article" date="2021" name="J Fungi (Basel)">
        <title>Genomic and Metabolomic Analyses of the Marine Fungus Emericellopsis cladophorae: Insights into Saltwater Adaptability Mechanisms and Its Biosynthetic Potential.</title>
        <authorList>
            <person name="Goncalves M.F.M."/>
            <person name="Hilario S."/>
            <person name="Van de Peer Y."/>
            <person name="Esteves A.C."/>
            <person name="Alves A."/>
        </authorList>
    </citation>
    <scope>NUCLEOTIDE SEQUENCE</scope>
    <source>
        <strain evidence="9">MUM 19.33</strain>
    </source>
</reference>
<keyword evidence="3" id="KW-0808">Transferase</keyword>
<evidence type="ECO:0000256" key="1">
    <source>
        <dbReference type="ARBA" id="ARBA00004790"/>
    </source>
</evidence>
<dbReference type="PANTHER" id="PTHR31285:SF0">
    <property type="entry name" value="NICOTINAMIDE MONONUCLEOTIDE ADENYLYLTRANSFERASE"/>
    <property type="match status" value="1"/>
</dbReference>
<name>A0A9P9XZP7_9HYPO</name>
<gene>
    <name evidence="9" type="ORF">J7T54_007344</name>
</gene>
<keyword evidence="5" id="KW-0547">Nucleotide-binding</keyword>
<dbReference type="PANTHER" id="PTHR31285">
    <property type="entry name" value="NICOTINAMIDE MONONUCLEOTIDE ADENYLYLTRANSFERASE"/>
    <property type="match status" value="1"/>
</dbReference>
<keyword evidence="4" id="KW-0548">Nucleotidyltransferase</keyword>
<comment type="caution">
    <text evidence="9">The sequence shown here is derived from an EMBL/GenBank/DDBJ whole genome shotgun (WGS) entry which is preliminary data.</text>
</comment>
<dbReference type="EMBL" id="JAGIXG020000027">
    <property type="protein sequence ID" value="KAI6780864.1"/>
    <property type="molecule type" value="Genomic_DNA"/>
</dbReference>
<evidence type="ECO:0000256" key="2">
    <source>
        <dbReference type="ARBA" id="ARBA00022642"/>
    </source>
</evidence>
<dbReference type="GeneID" id="75833819"/>
<proteinExistence type="predicted"/>
<evidence type="ECO:0000256" key="7">
    <source>
        <dbReference type="ARBA" id="ARBA00023027"/>
    </source>
</evidence>
<dbReference type="CDD" id="cd02165">
    <property type="entry name" value="NMNAT"/>
    <property type="match status" value="1"/>
</dbReference>
<dbReference type="OrthoDB" id="5591297at2759"/>
<evidence type="ECO:0000256" key="3">
    <source>
        <dbReference type="ARBA" id="ARBA00022679"/>
    </source>
</evidence>
<keyword evidence="7" id="KW-0520">NAD</keyword>
<dbReference type="GO" id="GO:0000309">
    <property type="term" value="F:nicotinamide-nucleotide adenylyltransferase activity"/>
    <property type="evidence" value="ECO:0007669"/>
    <property type="project" value="UniProtKB-EC"/>
</dbReference>
<evidence type="ECO:0000313" key="9">
    <source>
        <dbReference type="EMBL" id="KAI6780864.1"/>
    </source>
</evidence>
<dbReference type="GO" id="GO:0005634">
    <property type="term" value="C:nucleus"/>
    <property type="evidence" value="ECO:0007669"/>
    <property type="project" value="TreeGrafter"/>
</dbReference>
<comment type="catalytic activity">
    <reaction evidence="8">
        <text>beta-nicotinamide D-ribonucleotide + ATP + H(+) = diphosphate + NAD(+)</text>
        <dbReference type="Rhea" id="RHEA:21360"/>
        <dbReference type="ChEBI" id="CHEBI:14649"/>
        <dbReference type="ChEBI" id="CHEBI:15378"/>
        <dbReference type="ChEBI" id="CHEBI:30616"/>
        <dbReference type="ChEBI" id="CHEBI:33019"/>
        <dbReference type="ChEBI" id="CHEBI:57540"/>
        <dbReference type="EC" id="2.7.7.1"/>
    </reaction>
</comment>
<dbReference type="GO" id="GO:0016887">
    <property type="term" value="F:ATP hydrolysis activity"/>
    <property type="evidence" value="ECO:0007669"/>
    <property type="project" value="TreeGrafter"/>
</dbReference>
<dbReference type="InterPro" id="IPR014729">
    <property type="entry name" value="Rossmann-like_a/b/a_fold"/>
</dbReference>
<keyword evidence="10" id="KW-1185">Reference proteome</keyword>
<dbReference type="GO" id="GO:0005524">
    <property type="term" value="F:ATP binding"/>
    <property type="evidence" value="ECO:0007669"/>
    <property type="project" value="UniProtKB-KW"/>
</dbReference>
<organism evidence="9 10">
    <name type="scientific">Emericellopsis cladophorae</name>
    <dbReference type="NCBI Taxonomy" id="2686198"/>
    <lineage>
        <taxon>Eukaryota</taxon>
        <taxon>Fungi</taxon>
        <taxon>Dikarya</taxon>
        <taxon>Ascomycota</taxon>
        <taxon>Pezizomycotina</taxon>
        <taxon>Sordariomycetes</taxon>
        <taxon>Hypocreomycetidae</taxon>
        <taxon>Hypocreales</taxon>
        <taxon>Bionectriaceae</taxon>
        <taxon>Emericellopsis</taxon>
    </lineage>
</organism>
<dbReference type="InterPro" id="IPR005248">
    <property type="entry name" value="NadD/NMNAT"/>
</dbReference>
<evidence type="ECO:0000256" key="5">
    <source>
        <dbReference type="ARBA" id="ARBA00022741"/>
    </source>
</evidence>
<evidence type="ECO:0000256" key="6">
    <source>
        <dbReference type="ARBA" id="ARBA00022840"/>
    </source>
</evidence>
<sequence length="263" mass="28485">MPPAAIDVRSVIDFFAKGLAAFKASSSGFRVLRSLPHGGVTSSAPRQLIVLDSSFNPPTVAHAEMIHTAVRSSSVATPRVLLLLAVQNADKAPAPASFPARLAMMESFGHGILDKADVDGVDIGVTTEPYFPDKASAIEETYAGMKQVFLVGYDTLIRVFDAKYYPEGSMDSVIKPFLAKASLRVTLRTDGKWGGKEEQQAFWKGLEAWQRKEVELVEGIGGAVSSSRVREKVRLGEDVGELVGAGVQWWIKEANLYVEGDSR</sequence>
<dbReference type="GO" id="GO:0009435">
    <property type="term" value="P:NAD+ biosynthetic process"/>
    <property type="evidence" value="ECO:0007669"/>
    <property type="project" value="InterPro"/>
</dbReference>
<evidence type="ECO:0000313" key="10">
    <source>
        <dbReference type="Proteomes" id="UP001055219"/>
    </source>
</evidence>